<sequence>MNEEKKMILDMLKEGKITVEQASDLLEAVGKDKSKNNDESFVNKLSTSFEKIMKKTSETISNFDFDFDLDSVSIPNIYHINSQKSENQTKIDDDINEIEIDVTNASFEIGRAQENHILVEQKVYYKNKEDMDKEYLNIEVVDDKLIINTKEEYKFLDASANVKLYLGKNLYDKIDVNIVNGQVELCDVDFKENNMESINARLTVINSAGNIDLKNTNGRIEIRNTNGDIEVSNVNGSVYLTNVSGSKADINLVNGSIRVDGLNIEDINLSSKSGSIRIYKIIDSKEINIDTKFGSVVVDTNEFGKNIKALIKASSYSIADKFKNKLQKENGYQVSTNPEENDLNIDIKSGFGRVSIR</sequence>
<proteinExistence type="predicted"/>
<reference evidence="3 4" key="1">
    <citation type="submission" date="2017-09" db="EMBL/GenBank/DDBJ databases">
        <title>Bacterial strain isolated from the female urinary microbiota.</title>
        <authorList>
            <person name="Thomas-White K."/>
            <person name="Kumar N."/>
            <person name="Forster S."/>
            <person name="Putonti C."/>
            <person name="Lawley T."/>
            <person name="Wolfe A.J."/>
        </authorList>
    </citation>
    <scope>NUCLEOTIDE SEQUENCE [LARGE SCALE GENOMIC DNA]</scope>
    <source>
        <strain evidence="3 4">UMB0204</strain>
    </source>
</reference>
<evidence type="ECO:0000313" key="4">
    <source>
        <dbReference type="Proteomes" id="UP000235658"/>
    </source>
</evidence>
<dbReference type="Pfam" id="PF13349">
    <property type="entry name" value="DUF4097"/>
    <property type="match status" value="1"/>
</dbReference>
<dbReference type="Pfam" id="PF22746">
    <property type="entry name" value="SHOCT-like_DUF2089-C"/>
    <property type="match status" value="1"/>
</dbReference>
<feature type="domain" description="DUF4097" evidence="1">
    <location>
        <begin position="95"/>
        <end position="350"/>
    </location>
</feature>
<dbReference type="InterPro" id="IPR053959">
    <property type="entry name" value="YvlB/LiaX_N"/>
</dbReference>
<dbReference type="RefSeq" id="WP_004816102.1">
    <property type="nucleotide sequence ID" value="NZ_PNHP01000004.1"/>
</dbReference>
<dbReference type="Proteomes" id="UP000235658">
    <property type="component" value="Unassembled WGS sequence"/>
</dbReference>
<dbReference type="GeneID" id="84578878"/>
<dbReference type="EMBL" id="PNHP01000004">
    <property type="protein sequence ID" value="PMC81207.1"/>
    <property type="molecule type" value="Genomic_DNA"/>
</dbReference>
<comment type="caution">
    <text evidence="3">The sequence shown here is derived from an EMBL/GenBank/DDBJ whole genome shotgun (WGS) entry which is preliminary data.</text>
</comment>
<name>A0A2N6UHW8_9FIRM</name>
<dbReference type="InterPro" id="IPR025164">
    <property type="entry name" value="Toastrack_DUF4097"/>
</dbReference>
<accession>A0A2N6UHW8</accession>
<organism evidence="3 4">
    <name type="scientific">Anaerococcus hydrogenalis</name>
    <dbReference type="NCBI Taxonomy" id="33029"/>
    <lineage>
        <taxon>Bacteria</taxon>
        <taxon>Bacillati</taxon>
        <taxon>Bacillota</taxon>
        <taxon>Tissierellia</taxon>
        <taxon>Tissierellales</taxon>
        <taxon>Peptoniphilaceae</taxon>
        <taxon>Anaerococcus</taxon>
    </lineage>
</organism>
<dbReference type="AlphaFoldDB" id="A0A2N6UHW8"/>
<evidence type="ECO:0000313" key="3">
    <source>
        <dbReference type="EMBL" id="PMC81207.1"/>
    </source>
</evidence>
<evidence type="ECO:0000259" key="2">
    <source>
        <dbReference type="Pfam" id="PF22746"/>
    </source>
</evidence>
<evidence type="ECO:0000259" key="1">
    <source>
        <dbReference type="Pfam" id="PF13349"/>
    </source>
</evidence>
<gene>
    <name evidence="3" type="ORF">CJ192_06735</name>
</gene>
<protein>
    <submittedName>
        <fullName evidence="3">Uncharacterized protein</fullName>
    </submittedName>
</protein>
<feature type="domain" description="YvlB/LiaX N-terminal" evidence="2">
    <location>
        <begin position="3"/>
        <end position="33"/>
    </location>
</feature>